<organism evidence="5 6">
    <name type="scientific">Larinioides sclopetarius</name>
    <dbReference type="NCBI Taxonomy" id="280406"/>
    <lineage>
        <taxon>Eukaryota</taxon>
        <taxon>Metazoa</taxon>
        <taxon>Ecdysozoa</taxon>
        <taxon>Arthropoda</taxon>
        <taxon>Chelicerata</taxon>
        <taxon>Arachnida</taxon>
        <taxon>Araneae</taxon>
        <taxon>Araneomorphae</taxon>
        <taxon>Entelegynae</taxon>
        <taxon>Araneoidea</taxon>
        <taxon>Araneidae</taxon>
        <taxon>Larinioides</taxon>
    </lineage>
</organism>
<keyword evidence="3" id="KW-0812">Transmembrane</keyword>
<feature type="domain" description="Shavenoid isoform B-like N-terminal" evidence="4">
    <location>
        <begin position="15"/>
        <end position="74"/>
    </location>
</feature>
<feature type="region of interest" description="Disordered" evidence="2">
    <location>
        <begin position="919"/>
        <end position="1013"/>
    </location>
</feature>
<feature type="compositionally biased region" description="Basic and acidic residues" evidence="2">
    <location>
        <begin position="423"/>
        <end position="436"/>
    </location>
</feature>
<evidence type="ECO:0000313" key="6">
    <source>
        <dbReference type="Proteomes" id="UP001497382"/>
    </source>
</evidence>
<feature type="coiled-coil region" evidence="1">
    <location>
        <begin position="461"/>
        <end position="488"/>
    </location>
</feature>
<dbReference type="EMBL" id="CAXIEN010000153">
    <property type="protein sequence ID" value="CAL1282218.1"/>
    <property type="molecule type" value="Genomic_DNA"/>
</dbReference>
<keyword evidence="1" id="KW-0175">Coiled coil</keyword>
<feature type="region of interest" description="Disordered" evidence="2">
    <location>
        <begin position="255"/>
        <end position="275"/>
    </location>
</feature>
<dbReference type="GO" id="GO:0005938">
    <property type="term" value="C:cell cortex"/>
    <property type="evidence" value="ECO:0007669"/>
    <property type="project" value="TreeGrafter"/>
</dbReference>
<feature type="compositionally biased region" description="Low complexity" evidence="2">
    <location>
        <begin position="664"/>
        <end position="694"/>
    </location>
</feature>
<dbReference type="InterPro" id="IPR057507">
    <property type="entry name" value="Sha_B-like_N"/>
</dbReference>
<gene>
    <name evidence="5" type="ORF">LARSCL_LOCUS11975</name>
</gene>
<dbReference type="AlphaFoldDB" id="A0AAV2ADU6"/>
<feature type="transmembrane region" description="Helical" evidence="3">
    <location>
        <begin position="220"/>
        <end position="242"/>
    </location>
</feature>
<feature type="region of interest" description="Disordered" evidence="2">
    <location>
        <begin position="398"/>
        <end position="452"/>
    </location>
</feature>
<feature type="compositionally biased region" description="Polar residues" evidence="2">
    <location>
        <begin position="939"/>
        <end position="965"/>
    </location>
</feature>
<sequence>MLLLLVLLVAVDGSDVTRDFFGDIFRMQDCHNGSRCDNGGTRPALEIPGRPCFCQCAPTHLAYREDKQQCVKDIRECYMSVFYRPFTVEAIPLVYLPTSGQLVHPDAHLSLAGRKNAEAGFPSCKAAVSQYLTREGWRTLTRVDGGGPVFGLFADGNKTFLQFLGNSQDRRVLQQHLALVRLFCKIPDYSPFETCVAIRVGWVPGIDSMDDDPPSSKANMMVVGLSLGILGLVYVFAVLVYLRIRRQQIAKRKANSDQEACIPKRDDDADKASTHTRIETSKRLELYHTTSMGRRKIGSDPWSQMSSIVETYNQTWTDRMGQHGCEFKAQDFQLQPEFFEPEFMASPPQQVLEYLERLQNSVTFARHRLRSCYRYQPTLIGIPEDDYFYQELEKVRTSPCKEKRTTPDGGSASSMASLLEIDENPKDEKPKKEKTPPKIPPRKPQRKTVAKTKVEINHDALKSSEQEQKEIQNAMNTLNETLDALEYDIYKHDLMHQISDAEHTNPSCPSSRDGELDDFDTSSCSSLSAVTVLGRDNRKNNMDMSSTGGRSTEKNLSEEFSTFSNSIYSVGSVMPGLFGQDNPPEDLERLPDGSEGDGDCQNKEVEQKPNKDKTCQEKLPRSSTPQKDPTEAAPPKFPNKLVTCTVKTFPPPVKKATDASNVLSTCSEESSVVESSTACSESSDASSVYSVKSSNTAFSVKPSKPSKTSAAESSENHTALSSTSTSPSGDEIKPSTKQSNKCHGHKRPSVPSGSDQNDPSKKRSDKRHLLIKSSSTESMTTISTDMTTDSLESCPSSPNLERSSLSPTPSLVDMWISKLIQNSIPYSKSRRKFKKKLVLPENEVDNWEHVCQKHKDPCPMHDLKDVEPNLIDKLAHYSSKTMAGKDVAGYFQSLRQDVLKEHLKSWLLTNGQVKKHKKGISVKYRSKESSHKKPLVPVSQDTNTVCEPVPNTTWTTFNKNSNGTSAKDHKSSSNGHCSINSTTELIDSLDSENTNEMSNGTDEIDSNDSVQVS</sequence>
<evidence type="ECO:0000256" key="2">
    <source>
        <dbReference type="SAM" id="MobiDB-lite"/>
    </source>
</evidence>
<feature type="compositionally biased region" description="Low complexity" evidence="2">
    <location>
        <begin position="773"/>
        <end position="790"/>
    </location>
</feature>
<evidence type="ECO:0000313" key="5">
    <source>
        <dbReference type="EMBL" id="CAL1282218.1"/>
    </source>
</evidence>
<keyword evidence="6" id="KW-1185">Reference proteome</keyword>
<keyword evidence="3" id="KW-0472">Membrane</keyword>
<feature type="compositionally biased region" description="Basic and acidic residues" evidence="2">
    <location>
        <begin position="262"/>
        <end position="275"/>
    </location>
</feature>
<dbReference type="Proteomes" id="UP001497382">
    <property type="component" value="Unassembled WGS sequence"/>
</dbReference>
<accession>A0AAV2ADU6</accession>
<feature type="region of interest" description="Disordered" evidence="2">
    <location>
        <begin position="501"/>
        <end position="522"/>
    </location>
</feature>
<evidence type="ECO:0000259" key="4">
    <source>
        <dbReference type="Pfam" id="PF23328"/>
    </source>
</evidence>
<dbReference type="PANTHER" id="PTHR39387:SF1">
    <property type="entry name" value="SHAVENOID, ISOFORM B"/>
    <property type="match status" value="1"/>
</dbReference>
<dbReference type="PANTHER" id="PTHR39387">
    <property type="entry name" value="SHAVENOID, ISOFORM B"/>
    <property type="match status" value="1"/>
</dbReference>
<proteinExistence type="predicted"/>
<feature type="compositionally biased region" description="Polar residues" evidence="2">
    <location>
        <begin position="705"/>
        <end position="728"/>
    </location>
</feature>
<name>A0AAV2ADU6_9ARAC</name>
<reference evidence="5 6" key="1">
    <citation type="submission" date="2024-04" db="EMBL/GenBank/DDBJ databases">
        <authorList>
            <person name="Rising A."/>
            <person name="Reimegard J."/>
            <person name="Sonavane S."/>
            <person name="Akerstrom W."/>
            <person name="Nylinder S."/>
            <person name="Hedman E."/>
            <person name="Kallberg Y."/>
        </authorList>
    </citation>
    <scope>NUCLEOTIDE SEQUENCE [LARGE SCALE GENOMIC DNA]</scope>
</reference>
<feature type="compositionally biased region" description="Basic and acidic residues" evidence="2">
    <location>
        <begin position="600"/>
        <end position="620"/>
    </location>
</feature>
<evidence type="ECO:0000256" key="1">
    <source>
        <dbReference type="SAM" id="Coils"/>
    </source>
</evidence>
<feature type="region of interest" description="Disordered" evidence="2">
    <location>
        <begin position="535"/>
        <end position="556"/>
    </location>
</feature>
<evidence type="ECO:0000256" key="3">
    <source>
        <dbReference type="SAM" id="Phobius"/>
    </source>
</evidence>
<feature type="region of interest" description="Disordered" evidence="2">
    <location>
        <begin position="574"/>
        <end position="807"/>
    </location>
</feature>
<protein>
    <recommendedName>
        <fullName evidence="4">Shavenoid isoform B-like N-terminal domain-containing protein</fullName>
    </recommendedName>
</protein>
<feature type="compositionally biased region" description="Polar residues" evidence="2">
    <location>
        <begin position="972"/>
        <end position="1013"/>
    </location>
</feature>
<comment type="caution">
    <text evidence="5">The sequence shown here is derived from an EMBL/GenBank/DDBJ whole genome shotgun (WGS) entry which is preliminary data.</text>
</comment>
<feature type="compositionally biased region" description="Basic residues" evidence="2">
    <location>
        <begin position="440"/>
        <end position="450"/>
    </location>
</feature>
<dbReference type="Pfam" id="PF23328">
    <property type="entry name" value="Sha_B_N"/>
    <property type="match status" value="1"/>
</dbReference>
<keyword evidence="3" id="KW-1133">Transmembrane helix</keyword>
<feature type="compositionally biased region" description="Polar residues" evidence="2">
    <location>
        <begin position="791"/>
        <end position="807"/>
    </location>
</feature>